<comment type="caution">
    <text evidence="10">The sequence shown here is derived from an EMBL/GenBank/DDBJ whole genome shotgun (WGS) entry which is preliminary data.</text>
</comment>
<keyword evidence="11" id="KW-1185">Reference proteome</keyword>
<evidence type="ECO:0000256" key="7">
    <source>
        <dbReference type="ARBA" id="ARBA00023136"/>
    </source>
</evidence>
<dbReference type="InterPro" id="IPR044851">
    <property type="entry name" value="Wax_synthase"/>
</dbReference>
<feature type="transmembrane region" description="Helical" evidence="8">
    <location>
        <begin position="45"/>
        <end position="62"/>
    </location>
</feature>
<feature type="transmembrane region" description="Helical" evidence="8">
    <location>
        <begin position="346"/>
        <end position="364"/>
    </location>
</feature>
<dbReference type="Pfam" id="PF13813">
    <property type="entry name" value="MBOAT_2"/>
    <property type="match status" value="1"/>
</dbReference>
<comment type="similarity">
    <text evidence="3">Belongs to the wax synthase family.</text>
</comment>
<dbReference type="GO" id="GO:0008374">
    <property type="term" value="F:O-acyltransferase activity"/>
    <property type="evidence" value="ECO:0007669"/>
    <property type="project" value="InterPro"/>
</dbReference>
<evidence type="ECO:0000256" key="2">
    <source>
        <dbReference type="ARBA" id="ARBA00005179"/>
    </source>
</evidence>
<organism evidence="10 11">
    <name type="scientific">Rhizopus azygosporus</name>
    <name type="common">Rhizopus microsporus var. azygosporus</name>
    <dbReference type="NCBI Taxonomy" id="86630"/>
    <lineage>
        <taxon>Eukaryota</taxon>
        <taxon>Fungi</taxon>
        <taxon>Fungi incertae sedis</taxon>
        <taxon>Mucoromycota</taxon>
        <taxon>Mucoromycotina</taxon>
        <taxon>Mucoromycetes</taxon>
        <taxon>Mucorales</taxon>
        <taxon>Mucorineae</taxon>
        <taxon>Rhizopodaceae</taxon>
        <taxon>Rhizopus</taxon>
    </lineage>
</organism>
<evidence type="ECO:0000256" key="1">
    <source>
        <dbReference type="ARBA" id="ARBA00004141"/>
    </source>
</evidence>
<keyword evidence="5 8" id="KW-0812">Transmembrane</keyword>
<evidence type="ECO:0000313" key="11">
    <source>
        <dbReference type="Proteomes" id="UP000252139"/>
    </source>
</evidence>
<protein>
    <recommendedName>
        <fullName evidence="9">Wax synthase domain-containing protein</fullName>
    </recommendedName>
</protein>
<dbReference type="OrthoDB" id="1077582at2759"/>
<dbReference type="AlphaFoldDB" id="A0A367KBU2"/>
<name>A0A367KBU2_RHIAZ</name>
<accession>A0A367KBU2</accession>
<feature type="transmembrane region" description="Helical" evidence="8">
    <location>
        <begin position="68"/>
        <end position="89"/>
    </location>
</feature>
<gene>
    <name evidence="10" type="ORF">CU097_013076</name>
</gene>
<feature type="transmembrane region" description="Helical" evidence="8">
    <location>
        <begin position="179"/>
        <end position="207"/>
    </location>
</feature>
<evidence type="ECO:0000256" key="8">
    <source>
        <dbReference type="SAM" id="Phobius"/>
    </source>
</evidence>
<keyword evidence="7 8" id="KW-0472">Membrane</keyword>
<evidence type="ECO:0000256" key="6">
    <source>
        <dbReference type="ARBA" id="ARBA00022989"/>
    </source>
</evidence>
<evidence type="ECO:0000313" key="10">
    <source>
        <dbReference type="EMBL" id="RCH99610.1"/>
    </source>
</evidence>
<dbReference type="GO" id="GO:0006629">
    <property type="term" value="P:lipid metabolic process"/>
    <property type="evidence" value="ECO:0007669"/>
    <property type="project" value="InterPro"/>
</dbReference>
<dbReference type="EMBL" id="PJQL01000111">
    <property type="protein sequence ID" value="RCH99610.1"/>
    <property type="molecule type" value="Genomic_DNA"/>
</dbReference>
<dbReference type="PANTHER" id="PTHR31595">
    <property type="entry name" value="LONG-CHAIN-ALCOHOL O-FATTY-ACYLTRANSFERASE 3-RELATED"/>
    <property type="match status" value="1"/>
</dbReference>
<dbReference type="STRING" id="86630.A0A367KBU2"/>
<comment type="subcellular location">
    <subcellularLocation>
        <location evidence="1">Membrane</location>
        <topology evidence="1">Multi-pass membrane protein</topology>
    </subcellularLocation>
</comment>
<feature type="transmembrane region" description="Helical" evidence="8">
    <location>
        <begin position="138"/>
        <end position="159"/>
    </location>
</feature>
<comment type="pathway">
    <text evidence="2">Secondary metabolite biosynthesis.</text>
</comment>
<reference evidence="10 11" key="1">
    <citation type="journal article" date="2018" name="G3 (Bethesda)">
        <title>Phylogenetic and Phylogenomic Definition of Rhizopus Species.</title>
        <authorList>
            <person name="Gryganskyi A.P."/>
            <person name="Golan J."/>
            <person name="Dolatabadi S."/>
            <person name="Mondo S."/>
            <person name="Robb S."/>
            <person name="Idnurm A."/>
            <person name="Muszewska A."/>
            <person name="Steczkiewicz K."/>
            <person name="Masonjones S."/>
            <person name="Liao H.L."/>
            <person name="Gajdeczka M.T."/>
            <person name="Anike F."/>
            <person name="Vuek A."/>
            <person name="Anishchenko I.M."/>
            <person name="Voigt K."/>
            <person name="de Hoog G.S."/>
            <person name="Smith M.E."/>
            <person name="Heitman J."/>
            <person name="Vilgalys R."/>
            <person name="Stajich J.E."/>
        </authorList>
    </citation>
    <scope>NUCLEOTIDE SEQUENCE [LARGE SCALE GENOMIC DNA]</scope>
    <source>
        <strain evidence="10 11">CBS 357.93</strain>
    </source>
</reference>
<evidence type="ECO:0000256" key="3">
    <source>
        <dbReference type="ARBA" id="ARBA00007282"/>
    </source>
</evidence>
<feature type="transmembrane region" description="Helical" evidence="8">
    <location>
        <begin position="13"/>
        <end position="33"/>
    </location>
</feature>
<feature type="transmembrane region" description="Helical" evidence="8">
    <location>
        <begin position="306"/>
        <end position="325"/>
    </location>
</feature>
<feature type="transmembrane region" description="Helical" evidence="8">
    <location>
        <begin position="273"/>
        <end position="294"/>
    </location>
</feature>
<evidence type="ECO:0000256" key="4">
    <source>
        <dbReference type="ARBA" id="ARBA00022679"/>
    </source>
</evidence>
<keyword evidence="4" id="KW-0808">Transferase</keyword>
<dbReference type="InterPro" id="IPR032805">
    <property type="entry name" value="Wax_synthase_dom"/>
</dbReference>
<dbReference type="PANTHER" id="PTHR31595:SF57">
    <property type="entry name" value="OS04G0481900 PROTEIN"/>
    <property type="match status" value="1"/>
</dbReference>
<proteinExistence type="inferred from homology"/>
<sequence length="404" mass="46995">MLSGGEQRITLPAIIYLLLLWTPASFLFALIVIPEHRVNRAIKQILATPLLAVQFLLPFAIASESKALNLVCSVLNFNVWLRFIGLFLVDPLVEENPAYTTVKNLWIEFWSCMREFPEVAIKNGKTSKAKEYTKDRSFYHIILLLFLELLTLDVVATWITSFSSREINALATERPMLFFIFFVAANILLTSTFNSIGYALQLFYCIFIEGGSYSSEQWRPMMNYPVKSNSLNEFWSQRWHQVFKQTWLAIPFRPVRILSVRVLSSIMKNPKSISFMLAFISVFVISALMHEYALAVNHGLSIYRRFFMGEQLFFFMAHALGVLIEQTMQATVVKRWFIRSTIAHKLIGHIWTVAFGYFTFYYIMNGFISSEFYAENPIRFLNPYILRIVRETPALRPYFGSYIY</sequence>
<feature type="domain" description="Wax synthase" evidence="9">
    <location>
        <begin position="218"/>
        <end position="299"/>
    </location>
</feature>
<keyword evidence="6 8" id="KW-1133">Transmembrane helix</keyword>
<dbReference type="GO" id="GO:0016020">
    <property type="term" value="C:membrane"/>
    <property type="evidence" value="ECO:0007669"/>
    <property type="project" value="UniProtKB-SubCell"/>
</dbReference>
<evidence type="ECO:0000256" key="5">
    <source>
        <dbReference type="ARBA" id="ARBA00022692"/>
    </source>
</evidence>
<evidence type="ECO:0000259" key="9">
    <source>
        <dbReference type="Pfam" id="PF13813"/>
    </source>
</evidence>
<dbReference type="Proteomes" id="UP000252139">
    <property type="component" value="Unassembled WGS sequence"/>
</dbReference>